<accession>A0A1V5ZQG6</accession>
<evidence type="ECO:0000313" key="2">
    <source>
        <dbReference type="EMBL" id="OQB42074.1"/>
    </source>
</evidence>
<comment type="caution">
    <text evidence="2">The sequence shown here is derived from an EMBL/GenBank/DDBJ whole genome shotgun (WGS) entry which is preliminary data.</text>
</comment>
<feature type="compositionally biased region" description="Polar residues" evidence="1">
    <location>
        <begin position="28"/>
        <end position="45"/>
    </location>
</feature>
<organism evidence="2">
    <name type="scientific">candidate division CPR1 bacterium ADurb.Bin160</name>
    <dbReference type="NCBI Taxonomy" id="1852826"/>
    <lineage>
        <taxon>Bacteria</taxon>
        <taxon>candidate division CPR1</taxon>
    </lineage>
</organism>
<gene>
    <name evidence="2" type="ORF">BWY04_00433</name>
</gene>
<reference evidence="2" key="1">
    <citation type="submission" date="2017-02" db="EMBL/GenBank/DDBJ databases">
        <title>Delving into the versatile metabolic prowess of the omnipresent phylum Bacteroidetes.</title>
        <authorList>
            <person name="Nobu M.K."/>
            <person name="Mei R."/>
            <person name="Narihiro T."/>
            <person name="Kuroda K."/>
            <person name="Liu W.-T."/>
        </authorList>
    </citation>
    <scope>NUCLEOTIDE SEQUENCE</scope>
    <source>
        <strain evidence="2">ADurb.Bin160</strain>
    </source>
</reference>
<dbReference type="AlphaFoldDB" id="A0A1V5ZQG6"/>
<dbReference type="EMBL" id="MWDB01000006">
    <property type="protein sequence ID" value="OQB42074.1"/>
    <property type="molecule type" value="Genomic_DNA"/>
</dbReference>
<proteinExistence type="predicted"/>
<protein>
    <submittedName>
        <fullName evidence="2">Uncharacterized protein</fullName>
    </submittedName>
</protein>
<name>A0A1V5ZQG6_9BACT</name>
<sequence length="51" mass="6012">MRIDIDKKVVSDKERAKLRPNLYKENVESSSSKETNNKVNPQNQHNKQEDK</sequence>
<evidence type="ECO:0000256" key="1">
    <source>
        <dbReference type="SAM" id="MobiDB-lite"/>
    </source>
</evidence>
<feature type="region of interest" description="Disordered" evidence="1">
    <location>
        <begin position="1"/>
        <end position="51"/>
    </location>
</feature>
<feature type="compositionally biased region" description="Basic and acidic residues" evidence="1">
    <location>
        <begin position="1"/>
        <end position="17"/>
    </location>
</feature>
<dbReference type="Proteomes" id="UP000485621">
    <property type="component" value="Unassembled WGS sequence"/>
</dbReference>